<proteinExistence type="predicted"/>
<reference evidence="2" key="1">
    <citation type="submission" date="2023-07" db="EMBL/GenBank/DDBJ databases">
        <authorList>
            <person name="Colorado M.A."/>
            <person name="Villamil L.M."/>
            <person name="Melo J.F."/>
            <person name="Rodriguez J.A."/>
            <person name="Ruiz R.Y."/>
        </authorList>
    </citation>
    <scope>NUCLEOTIDE SEQUENCE [LARGE SCALE GENOMIC DNA]</scope>
    <source>
        <strain evidence="2">C33</strain>
    </source>
</reference>
<dbReference type="SUPFAM" id="SSF46785">
    <property type="entry name" value="Winged helix' DNA-binding domain"/>
    <property type="match status" value="1"/>
</dbReference>
<dbReference type="Proteomes" id="UP001279681">
    <property type="component" value="Unassembled WGS sequence"/>
</dbReference>
<accession>A0ABU4WG33</accession>
<dbReference type="Gene3D" id="1.10.10.10">
    <property type="entry name" value="Winged helix-like DNA-binding domain superfamily/Winged helix DNA-binding domain"/>
    <property type="match status" value="1"/>
</dbReference>
<comment type="caution">
    <text evidence="1">The sequence shown here is derived from an EMBL/GenBank/DDBJ whole genome shotgun (WGS) entry which is preliminary data.</text>
</comment>
<evidence type="ECO:0000313" key="2">
    <source>
        <dbReference type="Proteomes" id="UP001279681"/>
    </source>
</evidence>
<dbReference type="Pfam" id="PF21205">
    <property type="entry name" value="Rep3_C"/>
    <property type="match status" value="1"/>
</dbReference>
<dbReference type="RefSeq" id="WP_320314672.1">
    <property type="nucleotide sequence ID" value="NZ_JAVIKH010000031.1"/>
</dbReference>
<sequence>MKKQIDLFKPSIIITNNVPLTALQLDLFNYFLKGAYEQLEKNVLTGIFKFAVEEIKDNCSPRLNSYNKIYEEVKEIYDKEFEFNILGKDKSTGTIKSRFIPSIIQNKNNLIEITLEPVTINALRMMIAKKQQIDLPGMPHSELEVSPYLSLSYEEHKNIKFYPAKVVYEIVKDYEGYPIPEINVDDFKKITDTVGKYPTTYASMVLKKIEKILNENYNINVSLTSIKQGRVITSIKIESDLNRKKAKEVTFEEIEAEYKEYLVAGGLDPNRNYPKSTLTGFLNKRKYKLKVE</sequence>
<keyword evidence="2" id="KW-1185">Reference proteome</keyword>
<gene>
    <name evidence="1" type="ORF">RFV38_12665</name>
</gene>
<dbReference type="InterPro" id="IPR036390">
    <property type="entry name" value="WH_DNA-bd_sf"/>
</dbReference>
<evidence type="ECO:0000313" key="1">
    <source>
        <dbReference type="EMBL" id="MDX8337330.1"/>
    </source>
</evidence>
<organism evidence="1 2">
    <name type="scientific">Candidatus Cetobacterium colombiensis</name>
    <dbReference type="NCBI Taxonomy" id="3073100"/>
    <lineage>
        <taxon>Bacteria</taxon>
        <taxon>Fusobacteriati</taxon>
        <taxon>Fusobacteriota</taxon>
        <taxon>Fusobacteriia</taxon>
        <taxon>Fusobacteriales</taxon>
        <taxon>Fusobacteriaceae</taxon>
        <taxon>Cetobacterium</taxon>
    </lineage>
</organism>
<dbReference type="EMBL" id="JAVIKH010000031">
    <property type="protein sequence ID" value="MDX8337330.1"/>
    <property type="molecule type" value="Genomic_DNA"/>
</dbReference>
<name>A0ABU4WG33_9FUSO</name>
<dbReference type="InterPro" id="IPR036388">
    <property type="entry name" value="WH-like_DNA-bd_sf"/>
</dbReference>
<protein>
    <submittedName>
        <fullName evidence="1">Replication initiation protein</fullName>
    </submittedName>
</protein>